<proteinExistence type="predicted"/>
<dbReference type="Proteomes" id="UP000317369">
    <property type="component" value="Chromosome"/>
</dbReference>
<name>A0A517YR38_9BACT</name>
<dbReference type="AlphaFoldDB" id="A0A517YR38"/>
<dbReference type="KEGG" id="pcor:KS4_07240"/>
<accession>A0A517YR38</accession>
<sequence>MMDTQRVSHEKFDSLAAEAREALNKKPSELEAKIRDASEQLVSSSFVLPILQQMQNDPFRSELFHGGQAEDIFSQQWNTKIADDMVKRANFPMVEAVYNKIMNHASNQTGANTQSKALDING</sequence>
<evidence type="ECO:0008006" key="3">
    <source>
        <dbReference type="Google" id="ProtNLM"/>
    </source>
</evidence>
<dbReference type="EMBL" id="CP036425">
    <property type="protein sequence ID" value="QDU32690.1"/>
    <property type="molecule type" value="Genomic_DNA"/>
</dbReference>
<evidence type="ECO:0000313" key="2">
    <source>
        <dbReference type="Proteomes" id="UP000317369"/>
    </source>
</evidence>
<evidence type="ECO:0000313" key="1">
    <source>
        <dbReference type="EMBL" id="QDU32690.1"/>
    </source>
</evidence>
<reference evidence="1 2" key="1">
    <citation type="submission" date="2019-02" db="EMBL/GenBank/DDBJ databases">
        <title>Deep-cultivation of Planctomycetes and their phenomic and genomic characterization uncovers novel biology.</title>
        <authorList>
            <person name="Wiegand S."/>
            <person name="Jogler M."/>
            <person name="Boedeker C."/>
            <person name="Pinto D."/>
            <person name="Vollmers J."/>
            <person name="Rivas-Marin E."/>
            <person name="Kohn T."/>
            <person name="Peeters S.H."/>
            <person name="Heuer A."/>
            <person name="Rast P."/>
            <person name="Oberbeckmann S."/>
            <person name="Bunk B."/>
            <person name="Jeske O."/>
            <person name="Meyerdierks A."/>
            <person name="Storesund J.E."/>
            <person name="Kallscheuer N."/>
            <person name="Luecker S."/>
            <person name="Lage O.M."/>
            <person name="Pohl T."/>
            <person name="Merkel B.J."/>
            <person name="Hornburger P."/>
            <person name="Mueller R.-W."/>
            <person name="Bruemmer F."/>
            <person name="Labrenz M."/>
            <person name="Spormann A.M."/>
            <person name="Op den Camp H."/>
            <person name="Overmann J."/>
            <person name="Amann R."/>
            <person name="Jetten M.S.M."/>
            <person name="Mascher T."/>
            <person name="Medema M.H."/>
            <person name="Devos D.P."/>
            <person name="Kaster A.-K."/>
            <person name="Ovreas L."/>
            <person name="Rohde M."/>
            <person name="Galperin M.Y."/>
            <person name="Jogler C."/>
        </authorList>
    </citation>
    <scope>NUCLEOTIDE SEQUENCE [LARGE SCALE GENOMIC DNA]</scope>
    <source>
        <strain evidence="1 2">KS4</strain>
    </source>
</reference>
<gene>
    <name evidence="1" type="ORF">KS4_07240</name>
</gene>
<protein>
    <recommendedName>
        <fullName evidence="3">Flagellar protein FlgJ N-terminal domain-containing protein</fullName>
    </recommendedName>
</protein>
<keyword evidence="2" id="KW-1185">Reference proteome</keyword>
<organism evidence="1 2">
    <name type="scientific">Poriferisphaera corsica</name>
    <dbReference type="NCBI Taxonomy" id="2528020"/>
    <lineage>
        <taxon>Bacteria</taxon>
        <taxon>Pseudomonadati</taxon>
        <taxon>Planctomycetota</taxon>
        <taxon>Phycisphaerae</taxon>
        <taxon>Phycisphaerales</taxon>
        <taxon>Phycisphaeraceae</taxon>
        <taxon>Poriferisphaera</taxon>
    </lineage>
</organism>